<feature type="region of interest" description="Disordered" evidence="1">
    <location>
        <begin position="1"/>
        <end position="27"/>
    </location>
</feature>
<keyword evidence="3" id="KW-1185">Reference proteome</keyword>
<dbReference type="EMBL" id="MCFF01000003">
    <property type="protein sequence ID" value="ORZ27674.1"/>
    <property type="molecule type" value="Genomic_DNA"/>
</dbReference>
<feature type="compositionally biased region" description="Basic and acidic residues" evidence="1">
    <location>
        <begin position="1"/>
        <end position="15"/>
    </location>
</feature>
<organism evidence="2 3">
    <name type="scientific">Lobosporangium transversale</name>
    <dbReference type="NCBI Taxonomy" id="64571"/>
    <lineage>
        <taxon>Eukaryota</taxon>
        <taxon>Fungi</taxon>
        <taxon>Fungi incertae sedis</taxon>
        <taxon>Mucoromycota</taxon>
        <taxon>Mortierellomycotina</taxon>
        <taxon>Mortierellomycetes</taxon>
        <taxon>Mortierellales</taxon>
        <taxon>Mortierellaceae</taxon>
        <taxon>Lobosporangium</taxon>
    </lineage>
</organism>
<dbReference type="AlphaFoldDB" id="A0A1Y2H0V1"/>
<feature type="compositionally biased region" description="Acidic residues" evidence="1">
    <location>
        <begin position="16"/>
        <end position="26"/>
    </location>
</feature>
<sequence>MHISGVREVRCHDRSDDDEDKDEDEIERTSDWPIQGIYHGLSPKSITQSWKVGFKATPTVLILLYIGYIHLNLALQIDLSETAAPTQGSTLTSSSCRFSSHAQVQLLFAIPHLSPIHFIYDLSWLLYVSSAESMHAFFVSQKHA</sequence>
<protein>
    <submittedName>
        <fullName evidence="2">Uncharacterized protein</fullName>
    </submittedName>
</protein>
<comment type="caution">
    <text evidence="2">The sequence shown here is derived from an EMBL/GenBank/DDBJ whole genome shotgun (WGS) entry which is preliminary data.</text>
</comment>
<dbReference type="RefSeq" id="XP_021885377.1">
    <property type="nucleotide sequence ID" value="XM_022028421.1"/>
</dbReference>
<accession>A0A1Y2H0V1</accession>
<proteinExistence type="predicted"/>
<name>A0A1Y2H0V1_9FUNG</name>
<dbReference type="GeneID" id="33570264"/>
<evidence type="ECO:0000313" key="2">
    <source>
        <dbReference type="EMBL" id="ORZ27674.1"/>
    </source>
</evidence>
<evidence type="ECO:0000256" key="1">
    <source>
        <dbReference type="SAM" id="MobiDB-lite"/>
    </source>
</evidence>
<gene>
    <name evidence="2" type="ORF">BCR41DRAFT_392131</name>
</gene>
<reference evidence="2 3" key="1">
    <citation type="submission" date="2016-07" db="EMBL/GenBank/DDBJ databases">
        <title>Pervasive Adenine N6-methylation of Active Genes in Fungi.</title>
        <authorList>
            <consortium name="DOE Joint Genome Institute"/>
            <person name="Mondo S.J."/>
            <person name="Dannebaum R.O."/>
            <person name="Kuo R.C."/>
            <person name="Labutti K."/>
            <person name="Haridas S."/>
            <person name="Kuo A."/>
            <person name="Salamov A."/>
            <person name="Ahrendt S.R."/>
            <person name="Lipzen A."/>
            <person name="Sullivan W."/>
            <person name="Andreopoulos W.B."/>
            <person name="Clum A."/>
            <person name="Lindquist E."/>
            <person name="Daum C."/>
            <person name="Ramamoorthy G.K."/>
            <person name="Gryganskyi A."/>
            <person name="Culley D."/>
            <person name="Magnuson J.K."/>
            <person name="James T.Y."/>
            <person name="O'Malley M.A."/>
            <person name="Stajich J.E."/>
            <person name="Spatafora J.W."/>
            <person name="Visel A."/>
            <person name="Grigoriev I.V."/>
        </authorList>
    </citation>
    <scope>NUCLEOTIDE SEQUENCE [LARGE SCALE GENOMIC DNA]</scope>
    <source>
        <strain evidence="2 3">NRRL 3116</strain>
    </source>
</reference>
<dbReference type="InParanoid" id="A0A1Y2H0V1"/>
<dbReference type="Proteomes" id="UP000193648">
    <property type="component" value="Unassembled WGS sequence"/>
</dbReference>
<evidence type="ECO:0000313" key="3">
    <source>
        <dbReference type="Proteomes" id="UP000193648"/>
    </source>
</evidence>